<dbReference type="SMART" id="SM00179">
    <property type="entry name" value="EGF_CA"/>
    <property type="match status" value="2"/>
</dbReference>
<feature type="transmembrane region" description="Helical" evidence="11">
    <location>
        <begin position="12"/>
        <end position="33"/>
    </location>
</feature>
<evidence type="ECO:0000256" key="1">
    <source>
        <dbReference type="ARBA" id="ARBA00004236"/>
    </source>
</evidence>
<feature type="compositionally biased region" description="Polar residues" evidence="10">
    <location>
        <begin position="451"/>
        <end position="465"/>
    </location>
</feature>
<organism evidence="13 14">
    <name type="scientific">Megalops atlanticus</name>
    <name type="common">Tarpon</name>
    <name type="synonym">Clupea gigantea</name>
    <dbReference type="NCBI Taxonomy" id="7932"/>
    <lineage>
        <taxon>Eukaryota</taxon>
        <taxon>Metazoa</taxon>
        <taxon>Chordata</taxon>
        <taxon>Craniata</taxon>
        <taxon>Vertebrata</taxon>
        <taxon>Euteleostomi</taxon>
        <taxon>Actinopterygii</taxon>
        <taxon>Neopterygii</taxon>
        <taxon>Teleostei</taxon>
        <taxon>Elopiformes</taxon>
        <taxon>Megalopidae</taxon>
        <taxon>Megalops</taxon>
    </lineage>
</organism>
<keyword evidence="4" id="KW-0732">Signal</keyword>
<dbReference type="GO" id="GO:0005886">
    <property type="term" value="C:plasma membrane"/>
    <property type="evidence" value="ECO:0007669"/>
    <property type="project" value="UniProtKB-SubCell"/>
</dbReference>
<evidence type="ECO:0000256" key="4">
    <source>
        <dbReference type="ARBA" id="ARBA00022729"/>
    </source>
</evidence>
<evidence type="ECO:0000256" key="6">
    <source>
        <dbReference type="ARBA" id="ARBA00023136"/>
    </source>
</evidence>
<evidence type="ECO:0000256" key="11">
    <source>
        <dbReference type="SAM" id="Phobius"/>
    </source>
</evidence>
<feature type="compositionally biased region" description="Polar residues" evidence="10">
    <location>
        <begin position="178"/>
        <end position="219"/>
    </location>
</feature>
<dbReference type="PROSITE" id="PS01187">
    <property type="entry name" value="EGF_CA"/>
    <property type="match status" value="1"/>
</dbReference>
<sequence length="853" mass="90947">METCSVIQTARLVLIVLLIILNAVSIGTFTVSIDTDRTAMMESYFPLNTTDLEKNTALPTELTSSAPPSSRGTDAEWGNSASTEIADSLSGFSKEERPPTEANSATEVNANTGVSTDTESWESPSQPDSTYTSSTLSRAGERTLLSVTTNSTAPYFDNTSPYLDKSSPYSNDPSHSSKNPSPYSHNPSHYTDNPSPYSEDSNSSETYSQSFTREGQSRSTPDRVSTDGATSSGFTQSGATSGSIPHFPTNTSQSAPPETGSPPDISQQSFGTVADGTQNSTPPLTVTNSGGREGTEATDSAHTTGARTSQAGTSHSGTSLPVSLGPPSPPEEDQATETSRPEKESTVTSVSAAGTTTESSTGAFRTTAIDHTENTKPLDRDSNASLASSTAPLVGKDEFTATEDPQTEFSSRQQPSTTEADQLAGSTESPTTTPGTVTQRTQFTERDAYRATSSTAMPAVTTSPYKPSPTTEAPTPPTTPIPAQTTPAPQATPSTSQRLPPPRTGGPASRSHSTTVTSAVSTDVTTLHLETSTATPGKTTHRSGHTTVSYSATAPTRTTPAHTTWNHTERATTSAAATTVQMHVRSTVAPVSPCDPNPCGNGGTCVVERENSHRCVCLPSWTGSDCSEDVDECVSGPCPSSARCVNTRGSFSCECPLGYDLEHGRACTRARTFLGMFQVTHRQLNATHPRTVNLHEIQREILQLLNASLSPIKGYSRSTLNKSEGDGTHILAVHMFSMSAEVTSPKVLNTIQKFLNDCSLAMPHCGVPLHHTLRYSVSMEWGRETIEMQENGSTKNLLQMTDIYYSPALRNPELERSGLYPFSGLPGSRHSCIYPAQWNPSFISDDTRRRDYF</sequence>
<gene>
    <name evidence="13" type="ORF">MATL_G00154830</name>
</gene>
<reference evidence="13" key="1">
    <citation type="submission" date="2021-01" db="EMBL/GenBank/DDBJ databases">
        <authorList>
            <person name="Zahm M."/>
            <person name="Roques C."/>
            <person name="Cabau C."/>
            <person name="Klopp C."/>
            <person name="Donnadieu C."/>
            <person name="Jouanno E."/>
            <person name="Lampietro C."/>
            <person name="Louis A."/>
            <person name="Herpin A."/>
            <person name="Echchiki A."/>
            <person name="Berthelot C."/>
            <person name="Parey E."/>
            <person name="Roest-Crollius H."/>
            <person name="Braasch I."/>
            <person name="Postlethwait J."/>
            <person name="Bobe J."/>
            <person name="Montfort J."/>
            <person name="Bouchez O."/>
            <person name="Begum T."/>
            <person name="Mejri S."/>
            <person name="Adams A."/>
            <person name="Chen W.-J."/>
            <person name="Guiguen Y."/>
        </authorList>
    </citation>
    <scope>NUCLEOTIDE SEQUENCE</scope>
    <source>
        <strain evidence="13">YG-15Mar2019-1</strain>
        <tissue evidence="13">Brain</tissue>
    </source>
</reference>
<keyword evidence="5" id="KW-0677">Repeat</keyword>
<evidence type="ECO:0000256" key="9">
    <source>
        <dbReference type="PROSITE-ProRule" id="PRU00076"/>
    </source>
</evidence>
<feature type="domain" description="EGF-like" evidence="12">
    <location>
        <begin position="590"/>
        <end position="627"/>
    </location>
</feature>
<comment type="subcellular location">
    <subcellularLocation>
        <location evidence="1">Cell membrane</location>
    </subcellularLocation>
</comment>
<keyword evidence="11" id="KW-1133">Transmembrane helix</keyword>
<dbReference type="PANTHER" id="PTHR24037:SF3">
    <property type="entry name" value="PROTEIN HEG HOMOLOG 1"/>
    <property type="match status" value="1"/>
</dbReference>
<feature type="compositionally biased region" description="Polar residues" evidence="10">
    <location>
        <begin position="297"/>
        <end position="315"/>
    </location>
</feature>
<dbReference type="Pfam" id="PF00008">
    <property type="entry name" value="EGF"/>
    <property type="match status" value="1"/>
</dbReference>
<feature type="compositionally biased region" description="Polar residues" evidence="10">
    <location>
        <begin position="151"/>
        <end position="161"/>
    </location>
</feature>
<dbReference type="PANTHER" id="PTHR24037">
    <property type="entry name" value="HEART DEVELOPMENT PROTEIN WITH EGF-LIKE DOMAINS 1"/>
    <property type="match status" value="1"/>
</dbReference>
<dbReference type="SUPFAM" id="SSF57196">
    <property type="entry name" value="EGF/Laminin"/>
    <property type="match status" value="2"/>
</dbReference>
<feature type="compositionally biased region" description="Polar residues" evidence="10">
    <location>
        <begin position="59"/>
        <end position="72"/>
    </location>
</feature>
<dbReference type="FunFam" id="2.10.25.10:FF:000038">
    <property type="entry name" value="Fibrillin 2"/>
    <property type="match status" value="1"/>
</dbReference>
<evidence type="ECO:0000256" key="7">
    <source>
        <dbReference type="ARBA" id="ARBA00023157"/>
    </source>
</evidence>
<protein>
    <recommendedName>
        <fullName evidence="12">EGF-like domain-containing protein</fullName>
    </recommendedName>
</protein>
<dbReference type="SMART" id="SM00181">
    <property type="entry name" value="EGF"/>
    <property type="match status" value="2"/>
</dbReference>
<feature type="compositionally biased region" description="Low complexity" evidence="10">
    <location>
        <begin position="166"/>
        <end position="177"/>
    </location>
</feature>
<dbReference type="CDD" id="cd00054">
    <property type="entry name" value="EGF_CA"/>
    <property type="match status" value="2"/>
</dbReference>
<comment type="caution">
    <text evidence="13">The sequence shown here is derived from an EMBL/GenBank/DDBJ whole genome shotgun (WGS) entry which is preliminary data.</text>
</comment>
<dbReference type="InterPro" id="IPR000152">
    <property type="entry name" value="EGF-type_Asp/Asn_hydroxyl_site"/>
</dbReference>
<keyword evidence="7 9" id="KW-1015">Disulfide bond</keyword>
<feature type="compositionally biased region" description="Polar residues" evidence="10">
    <location>
        <begin position="403"/>
        <end position="420"/>
    </location>
</feature>
<keyword evidence="14" id="KW-1185">Reference proteome</keyword>
<dbReference type="PROSITE" id="PS00010">
    <property type="entry name" value="ASX_HYDROXYL"/>
    <property type="match status" value="1"/>
</dbReference>
<dbReference type="GO" id="GO:0030855">
    <property type="term" value="P:epithelial cell differentiation"/>
    <property type="evidence" value="ECO:0007669"/>
    <property type="project" value="UniProtKB-ARBA"/>
</dbReference>
<evidence type="ECO:0000256" key="3">
    <source>
        <dbReference type="ARBA" id="ARBA00022536"/>
    </source>
</evidence>
<dbReference type="GO" id="GO:0005509">
    <property type="term" value="F:calcium ion binding"/>
    <property type="evidence" value="ECO:0007669"/>
    <property type="project" value="InterPro"/>
</dbReference>
<dbReference type="PROSITE" id="PS50026">
    <property type="entry name" value="EGF_3"/>
    <property type="match status" value="2"/>
</dbReference>
<proteinExistence type="predicted"/>
<evidence type="ECO:0000313" key="14">
    <source>
        <dbReference type="Proteomes" id="UP001046870"/>
    </source>
</evidence>
<feature type="region of interest" description="Disordered" evidence="10">
    <location>
        <begin position="89"/>
        <end position="137"/>
    </location>
</feature>
<evidence type="ECO:0000256" key="8">
    <source>
        <dbReference type="ARBA" id="ARBA00023180"/>
    </source>
</evidence>
<feature type="compositionally biased region" description="Polar residues" evidence="10">
    <location>
        <begin position="528"/>
        <end position="538"/>
    </location>
</feature>
<comment type="caution">
    <text evidence="9">Lacks conserved residue(s) required for the propagation of feature annotation.</text>
</comment>
<evidence type="ECO:0000256" key="2">
    <source>
        <dbReference type="ARBA" id="ARBA00022475"/>
    </source>
</evidence>
<dbReference type="InterPro" id="IPR049883">
    <property type="entry name" value="NOTCH1_EGF-like"/>
</dbReference>
<feature type="domain" description="EGF-like" evidence="12">
    <location>
        <begin position="629"/>
        <end position="665"/>
    </location>
</feature>
<keyword evidence="3 9" id="KW-0245">EGF-like domain</keyword>
<dbReference type="EMBL" id="JAFDVH010000012">
    <property type="protein sequence ID" value="KAG7467532.1"/>
    <property type="molecule type" value="Genomic_DNA"/>
</dbReference>
<feature type="compositionally biased region" description="Polar residues" evidence="10">
    <location>
        <begin position="101"/>
        <end position="137"/>
    </location>
</feature>
<dbReference type="InterPro" id="IPR001881">
    <property type="entry name" value="EGF-like_Ca-bd_dom"/>
</dbReference>
<dbReference type="OrthoDB" id="9946171at2759"/>
<feature type="compositionally biased region" description="Basic and acidic residues" evidence="10">
    <location>
        <begin position="368"/>
        <end position="382"/>
    </location>
</feature>
<feature type="region of interest" description="Disordered" evidence="10">
    <location>
        <begin position="151"/>
        <end position="548"/>
    </location>
</feature>
<feature type="compositionally biased region" description="Polar residues" evidence="10">
    <location>
        <begin position="226"/>
        <end position="256"/>
    </location>
</feature>
<keyword evidence="2" id="KW-1003">Cell membrane</keyword>
<dbReference type="AlphaFoldDB" id="A0A9D3PV09"/>
<evidence type="ECO:0000313" key="13">
    <source>
        <dbReference type="EMBL" id="KAG7467532.1"/>
    </source>
</evidence>
<dbReference type="Pfam" id="PF07645">
    <property type="entry name" value="EGF_CA"/>
    <property type="match status" value="1"/>
</dbReference>
<evidence type="ECO:0000256" key="10">
    <source>
        <dbReference type="SAM" id="MobiDB-lite"/>
    </source>
</evidence>
<feature type="compositionally biased region" description="Low complexity" evidence="10">
    <location>
        <begin position="509"/>
        <end position="526"/>
    </location>
</feature>
<feature type="compositionally biased region" description="Low complexity" evidence="10">
    <location>
        <begin position="481"/>
        <end position="497"/>
    </location>
</feature>
<keyword evidence="6 11" id="KW-0472">Membrane</keyword>
<evidence type="ECO:0000256" key="5">
    <source>
        <dbReference type="ARBA" id="ARBA00022737"/>
    </source>
</evidence>
<dbReference type="PROSITE" id="PS00022">
    <property type="entry name" value="EGF_1"/>
    <property type="match status" value="1"/>
</dbReference>
<dbReference type="Proteomes" id="UP001046870">
    <property type="component" value="Chromosome 12"/>
</dbReference>
<dbReference type="InterPro" id="IPR000742">
    <property type="entry name" value="EGF"/>
</dbReference>
<feature type="disulfide bond" evidence="9">
    <location>
        <begin position="617"/>
        <end position="626"/>
    </location>
</feature>
<dbReference type="FunFam" id="2.10.25.10:FF:000610">
    <property type="entry name" value="protein HEG homolog 1 isoform X1"/>
    <property type="match status" value="1"/>
</dbReference>
<name>A0A9D3PV09_MEGAT</name>
<keyword evidence="11" id="KW-0812">Transmembrane</keyword>
<feature type="compositionally biased region" description="Low complexity" evidence="10">
    <location>
        <begin position="346"/>
        <end position="362"/>
    </location>
</feature>
<dbReference type="Gene3D" id="2.10.25.10">
    <property type="entry name" value="Laminin"/>
    <property type="match status" value="2"/>
</dbReference>
<feature type="compositionally biased region" description="Low complexity" evidence="10">
    <location>
        <begin position="425"/>
        <end position="442"/>
    </location>
</feature>
<keyword evidence="8" id="KW-0325">Glycoprotein</keyword>
<feature type="region of interest" description="Disordered" evidence="10">
    <location>
        <begin position="59"/>
        <end position="78"/>
    </location>
</feature>
<accession>A0A9D3PV09</accession>
<dbReference type="InterPro" id="IPR018097">
    <property type="entry name" value="EGF_Ca-bd_CS"/>
</dbReference>
<feature type="compositionally biased region" description="Polar residues" evidence="10">
    <location>
        <begin position="264"/>
        <end position="290"/>
    </location>
</feature>
<evidence type="ECO:0000259" key="12">
    <source>
        <dbReference type="PROSITE" id="PS50026"/>
    </source>
</evidence>